<organism evidence="1 2">
    <name type="scientific">Achaetomium macrosporum</name>
    <dbReference type="NCBI Taxonomy" id="79813"/>
    <lineage>
        <taxon>Eukaryota</taxon>
        <taxon>Fungi</taxon>
        <taxon>Dikarya</taxon>
        <taxon>Ascomycota</taxon>
        <taxon>Pezizomycotina</taxon>
        <taxon>Sordariomycetes</taxon>
        <taxon>Sordariomycetidae</taxon>
        <taxon>Sordariales</taxon>
        <taxon>Chaetomiaceae</taxon>
        <taxon>Achaetomium</taxon>
    </lineage>
</organism>
<keyword evidence="2" id="KW-1185">Reference proteome</keyword>
<evidence type="ECO:0000313" key="1">
    <source>
        <dbReference type="EMBL" id="KAK4232693.1"/>
    </source>
</evidence>
<sequence>MSTALSLRRNSDDLWSDAVAQLDEELRNIIVFDHLEKQEVVSELLKQTKIGIQHCKDKAWTFQRGKSGETIIVRDVLDKVVKWIDHFKQIGDIAVQYDPGHAALPWAGVRFLLEIATKDVKTLASVVENIPLIAELI</sequence>
<evidence type="ECO:0000313" key="2">
    <source>
        <dbReference type="Proteomes" id="UP001303760"/>
    </source>
</evidence>
<feature type="non-terminal residue" evidence="1">
    <location>
        <position position="137"/>
    </location>
</feature>
<dbReference type="Proteomes" id="UP001303760">
    <property type="component" value="Unassembled WGS sequence"/>
</dbReference>
<reference evidence="1" key="2">
    <citation type="submission" date="2023-05" db="EMBL/GenBank/DDBJ databases">
        <authorList>
            <consortium name="Lawrence Berkeley National Laboratory"/>
            <person name="Steindorff A."/>
            <person name="Hensen N."/>
            <person name="Bonometti L."/>
            <person name="Westerberg I."/>
            <person name="Brannstrom I.O."/>
            <person name="Guillou S."/>
            <person name="Cros-Aarteil S."/>
            <person name="Calhoun S."/>
            <person name="Haridas S."/>
            <person name="Kuo A."/>
            <person name="Mondo S."/>
            <person name="Pangilinan J."/>
            <person name="Riley R."/>
            <person name="Labutti K."/>
            <person name="Andreopoulos B."/>
            <person name="Lipzen A."/>
            <person name="Chen C."/>
            <person name="Yanf M."/>
            <person name="Daum C."/>
            <person name="Ng V."/>
            <person name="Clum A."/>
            <person name="Ohm R."/>
            <person name="Martin F."/>
            <person name="Silar P."/>
            <person name="Natvig D."/>
            <person name="Lalanne C."/>
            <person name="Gautier V."/>
            <person name="Ament-Velasquez S.L."/>
            <person name="Kruys A."/>
            <person name="Hutchinson M.I."/>
            <person name="Powell A.J."/>
            <person name="Barry K."/>
            <person name="Miller A.N."/>
            <person name="Grigoriev I.V."/>
            <person name="Debuchy R."/>
            <person name="Gladieux P."/>
            <person name="Thoren M.H."/>
            <person name="Johannesson H."/>
        </authorList>
    </citation>
    <scope>NUCLEOTIDE SEQUENCE</scope>
    <source>
        <strain evidence="1">CBS 532.94</strain>
    </source>
</reference>
<protein>
    <recommendedName>
        <fullName evidence="3">NWD NACHT-NTPase N-terminal domain-containing protein</fullName>
    </recommendedName>
</protein>
<evidence type="ECO:0008006" key="3">
    <source>
        <dbReference type="Google" id="ProtNLM"/>
    </source>
</evidence>
<proteinExistence type="predicted"/>
<gene>
    <name evidence="1" type="ORF">C8A03DRAFT_39714</name>
</gene>
<comment type="caution">
    <text evidence="1">The sequence shown here is derived from an EMBL/GenBank/DDBJ whole genome shotgun (WGS) entry which is preliminary data.</text>
</comment>
<name>A0AAN7BZT4_9PEZI</name>
<accession>A0AAN7BZT4</accession>
<reference evidence="1" key="1">
    <citation type="journal article" date="2023" name="Mol. Phylogenet. Evol.">
        <title>Genome-scale phylogeny and comparative genomics of the fungal order Sordariales.</title>
        <authorList>
            <person name="Hensen N."/>
            <person name="Bonometti L."/>
            <person name="Westerberg I."/>
            <person name="Brannstrom I.O."/>
            <person name="Guillou S."/>
            <person name="Cros-Aarteil S."/>
            <person name="Calhoun S."/>
            <person name="Haridas S."/>
            <person name="Kuo A."/>
            <person name="Mondo S."/>
            <person name="Pangilinan J."/>
            <person name="Riley R."/>
            <person name="LaButti K."/>
            <person name="Andreopoulos B."/>
            <person name="Lipzen A."/>
            <person name="Chen C."/>
            <person name="Yan M."/>
            <person name="Daum C."/>
            <person name="Ng V."/>
            <person name="Clum A."/>
            <person name="Steindorff A."/>
            <person name="Ohm R.A."/>
            <person name="Martin F."/>
            <person name="Silar P."/>
            <person name="Natvig D.O."/>
            <person name="Lalanne C."/>
            <person name="Gautier V."/>
            <person name="Ament-Velasquez S.L."/>
            <person name="Kruys A."/>
            <person name="Hutchinson M.I."/>
            <person name="Powell A.J."/>
            <person name="Barry K."/>
            <person name="Miller A.N."/>
            <person name="Grigoriev I.V."/>
            <person name="Debuchy R."/>
            <person name="Gladieux P."/>
            <person name="Hiltunen Thoren M."/>
            <person name="Johannesson H."/>
        </authorList>
    </citation>
    <scope>NUCLEOTIDE SEQUENCE</scope>
    <source>
        <strain evidence="1">CBS 532.94</strain>
    </source>
</reference>
<dbReference type="EMBL" id="MU861025">
    <property type="protein sequence ID" value="KAK4232693.1"/>
    <property type="molecule type" value="Genomic_DNA"/>
</dbReference>
<dbReference type="AlphaFoldDB" id="A0AAN7BZT4"/>